<keyword evidence="2" id="KW-1185">Reference proteome</keyword>
<dbReference type="InterPro" id="IPR053204">
    <property type="entry name" value="Oxopyrrolidines_Biosynth-assoc"/>
</dbReference>
<dbReference type="PANTHER" id="PTHR38797">
    <property type="entry name" value="NUCLEAR PORE COMPLEX PROTEIN NUP85-RELATED"/>
    <property type="match status" value="1"/>
</dbReference>
<evidence type="ECO:0000313" key="1">
    <source>
        <dbReference type="EMBL" id="KAH6892487.1"/>
    </source>
</evidence>
<gene>
    <name evidence="1" type="ORF">B0T10DRAFT_547238</name>
</gene>
<name>A0A9P8WAM7_9HYPO</name>
<dbReference type="OrthoDB" id="3350591at2759"/>
<dbReference type="AlphaFoldDB" id="A0A9P8WAM7"/>
<sequence length="270" mass="30576">MADEKINLQRLRDEGQATEEGEKFVTIFESAFEVISEETLEDETKRVVSELQKLVSPELPAKYKDDLFDDIWEALIGIARHVHYRHLGQSLLLNVFKELNLAEPWRNLPNLGQCMRDNWIDPTFEPVEGEDETYSPSEWLNLNSFAARLFGAGIVGWVNFPIWQLRHGLEEDASPGPDTDCRVAAASEWLIQAGPNLLRRCLLRTNFNEAQKRSYRAGAIYSGHAGLNLERWGFWKRRLGEVQSVVDEEAAASVDEAVKTMTMAAAALAN</sequence>
<comment type="caution">
    <text evidence="1">The sequence shown here is derived from an EMBL/GenBank/DDBJ whole genome shotgun (WGS) entry which is preliminary data.</text>
</comment>
<proteinExistence type="predicted"/>
<dbReference type="InterPro" id="IPR022085">
    <property type="entry name" value="OpdG"/>
</dbReference>
<accession>A0A9P8WAM7</accession>
<organism evidence="1 2">
    <name type="scientific">Thelonectria olida</name>
    <dbReference type="NCBI Taxonomy" id="1576542"/>
    <lineage>
        <taxon>Eukaryota</taxon>
        <taxon>Fungi</taxon>
        <taxon>Dikarya</taxon>
        <taxon>Ascomycota</taxon>
        <taxon>Pezizomycotina</taxon>
        <taxon>Sordariomycetes</taxon>
        <taxon>Hypocreomycetidae</taxon>
        <taxon>Hypocreales</taxon>
        <taxon>Nectriaceae</taxon>
        <taxon>Thelonectria</taxon>
    </lineage>
</organism>
<dbReference type="Proteomes" id="UP000777438">
    <property type="component" value="Unassembled WGS sequence"/>
</dbReference>
<reference evidence="1 2" key="1">
    <citation type="journal article" date="2021" name="Nat. Commun.">
        <title>Genetic determinants of endophytism in the Arabidopsis root mycobiome.</title>
        <authorList>
            <person name="Mesny F."/>
            <person name="Miyauchi S."/>
            <person name="Thiergart T."/>
            <person name="Pickel B."/>
            <person name="Atanasova L."/>
            <person name="Karlsson M."/>
            <person name="Huettel B."/>
            <person name="Barry K.W."/>
            <person name="Haridas S."/>
            <person name="Chen C."/>
            <person name="Bauer D."/>
            <person name="Andreopoulos W."/>
            <person name="Pangilinan J."/>
            <person name="LaButti K."/>
            <person name="Riley R."/>
            <person name="Lipzen A."/>
            <person name="Clum A."/>
            <person name="Drula E."/>
            <person name="Henrissat B."/>
            <person name="Kohler A."/>
            <person name="Grigoriev I.V."/>
            <person name="Martin F.M."/>
            <person name="Hacquard S."/>
        </authorList>
    </citation>
    <scope>NUCLEOTIDE SEQUENCE [LARGE SCALE GENOMIC DNA]</scope>
    <source>
        <strain evidence="1 2">MPI-CAGE-CH-0241</strain>
    </source>
</reference>
<dbReference type="Pfam" id="PF12311">
    <property type="entry name" value="DUF3632"/>
    <property type="match status" value="1"/>
</dbReference>
<dbReference type="PANTHER" id="PTHR38797:SF4">
    <property type="entry name" value="NUCLEAR PORE COMPLEX PROTEIN NUP85"/>
    <property type="match status" value="1"/>
</dbReference>
<evidence type="ECO:0000313" key="2">
    <source>
        <dbReference type="Proteomes" id="UP000777438"/>
    </source>
</evidence>
<protein>
    <submittedName>
        <fullName evidence="1">Uncharacterized protein</fullName>
    </submittedName>
</protein>
<dbReference type="EMBL" id="JAGPYM010000007">
    <property type="protein sequence ID" value="KAH6892487.1"/>
    <property type="molecule type" value="Genomic_DNA"/>
</dbReference>